<dbReference type="AlphaFoldDB" id="A0A402BCU3"/>
<accession>A0A402BCU3</accession>
<evidence type="ECO:0000313" key="1">
    <source>
        <dbReference type="EMBL" id="GCE29203.1"/>
    </source>
</evidence>
<organism evidence="1 2">
    <name type="scientific">Dictyobacter alpinus</name>
    <dbReference type="NCBI Taxonomy" id="2014873"/>
    <lineage>
        <taxon>Bacteria</taxon>
        <taxon>Bacillati</taxon>
        <taxon>Chloroflexota</taxon>
        <taxon>Ktedonobacteria</taxon>
        <taxon>Ktedonobacterales</taxon>
        <taxon>Dictyobacteraceae</taxon>
        <taxon>Dictyobacter</taxon>
    </lineage>
</organism>
<gene>
    <name evidence="1" type="ORF">KDA_46870</name>
</gene>
<evidence type="ECO:0000313" key="2">
    <source>
        <dbReference type="Proteomes" id="UP000287171"/>
    </source>
</evidence>
<name>A0A402BCU3_9CHLR</name>
<sequence>MRKSQAGVLEVALIDPARRFFVQECVSWVPFLRQAPSIYPASRHLLSDMLLSGAMMSGGVSAW</sequence>
<protein>
    <submittedName>
        <fullName evidence="1">Uncharacterized protein</fullName>
    </submittedName>
</protein>
<proteinExistence type="predicted"/>
<reference evidence="2" key="1">
    <citation type="submission" date="2018-12" db="EMBL/GenBank/DDBJ databases">
        <title>Tengunoibacter tsumagoiensis gen. nov., sp. nov., Dictyobacter kobayashii sp. nov., D. alpinus sp. nov., and D. joshuensis sp. nov. and description of Dictyobacteraceae fam. nov. within the order Ktedonobacterales isolated from Tengu-no-mugimeshi.</title>
        <authorList>
            <person name="Wang C.M."/>
            <person name="Zheng Y."/>
            <person name="Sakai Y."/>
            <person name="Toyoda A."/>
            <person name="Minakuchi Y."/>
            <person name="Abe K."/>
            <person name="Yokota A."/>
            <person name="Yabe S."/>
        </authorList>
    </citation>
    <scope>NUCLEOTIDE SEQUENCE [LARGE SCALE GENOMIC DNA]</scope>
    <source>
        <strain evidence="2">Uno16</strain>
    </source>
</reference>
<dbReference type="EMBL" id="BIFT01000002">
    <property type="protein sequence ID" value="GCE29203.1"/>
    <property type="molecule type" value="Genomic_DNA"/>
</dbReference>
<comment type="caution">
    <text evidence="1">The sequence shown here is derived from an EMBL/GenBank/DDBJ whole genome shotgun (WGS) entry which is preliminary data.</text>
</comment>
<keyword evidence="2" id="KW-1185">Reference proteome</keyword>
<dbReference type="Proteomes" id="UP000287171">
    <property type="component" value="Unassembled WGS sequence"/>
</dbReference>